<dbReference type="AlphaFoldDB" id="A0A6P7WTR4"/>
<dbReference type="CTD" id="5723"/>
<dbReference type="Gene3D" id="1.10.150.210">
    <property type="entry name" value="Phosphoserine phosphatase, domain 2"/>
    <property type="match status" value="1"/>
</dbReference>
<dbReference type="KEGG" id="muo:115456572"/>
<evidence type="ECO:0000313" key="16">
    <source>
        <dbReference type="Proteomes" id="UP000515156"/>
    </source>
</evidence>
<feature type="active site" description="Nucleophile" evidence="15">
    <location>
        <position position="28"/>
    </location>
</feature>
<evidence type="ECO:0000256" key="3">
    <source>
        <dbReference type="ARBA" id="ARBA00009184"/>
    </source>
</evidence>
<dbReference type="InterPro" id="IPR036412">
    <property type="entry name" value="HAD-like_sf"/>
</dbReference>
<dbReference type="OrthoDB" id="27226at2759"/>
<dbReference type="NCBIfam" id="TIGR00338">
    <property type="entry name" value="serB"/>
    <property type="match status" value="1"/>
</dbReference>
<evidence type="ECO:0000256" key="7">
    <source>
        <dbReference type="ARBA" id="ARBA00022723"/>
    </source>
</evidence>
<evidence type="ECO:0000256" key="15">
    <source>
        <dbReference type="PIRSR" id="PIRSR604469-1"/>
    </source>
</evidence>
<keyword evidence="16" id="KW-1185">Reference proteome</keyword>
<evidence type="ECO:0000256" key="4">
    <source>
        <dbReference type="ARBA" id="ARBA00012640"/>
    </source>
</evidence>
<evidence type="ECO:0000256" key="2">
    <source>
        <dbReference type="ARBA" id="ARBA00005135"/>
    </source>
</evidence>
<keyword evidence="9" id="KW-0460">Magnesium</keyword>
<evidence type="ECO:0000256" key="8">
    <source>
        <dbReference type="ARBA" id="ARBA00022801"/>
    </source>
</evidence>
<comment type="function">
    <text evidence="12">Catalyzes the last irreversible step in the biosynthesis of L-serine from carbohydrates, the dephosphorylation of O-phospho-L-serine to L-serine. L-serine can then be used in protein synthesis, to produce other amino acids, in nucleotide metabolism or in glutathione synthesis, or can be racemized to D-serine, a neuromodulator. May also act on O-phospho-D-serine.</text>
</comment>
<dbReference type="FunFam" id="3.40.50.1000:FF:000077">
    <property type="entry name" value="Phosphoserine phosphatase, chloroplastic"/>
    <property type="match status" value="1"/>
</dbReference>
<evidence type="ECO:0000256" key="5">
    <source>
        <dbReference type="ARBA" id="ARBA00015196"/>
    </source>
</evidence>
<dbReference type="GO" id="GO:0005737">
    <property type="term" value="C:cytoplasm"/>
    <property type="evidence" value="ECO:0007669"/>
    <property type="project" value="TreeGrafter"/>
</dbReference>
<dbReference type="Proteomes" id="UP000515156">
    <property type="component" value="Chromosome 13"/>
</dbReference>
<sequence>MSLKVPARMATLSELKELFRNANAVCFDVDSTVITEEGIDELAKICGVGNAVAEMTRRAMGGSLTFKAALTERLALIRPSRQQVEALINNHPPKLTKGIKELVHRLHERNVEVFLISGGFRCIVENVARRLNIPLTNVFANRLKFYFNGEYAGFDESQLTAESGGKGKVIGLLKEKFGFRKLVMIGDGATDMEACPPADGFIGFGGNAVRQQVREKATWYITDFDELLRELDHDNYKMIQNNIYF</sequence>
<dbReference type="GO" id="GO:0000287">
    <property type="term" value="F:magnesium ion binding"/>
    <property type="evidence" value="ECO:0007669"/>
    <property type="project" value="TreeGrafter"/>
</dbReference>
<evidence type="ECO:0000256" key="14">
    <source>
        <dbReference type="ARBA" id="ARBA00049173"/>
    </source>
</evidence>
<dbReference type="RefSeq" id="XP_030041605.1">
    <property type="nucleotide sequence ID" value="XM_030185745.1"/>
</dbReference>
<dbReference type="InterPro" id="IPR004469">
    <property type="entry name" value="PSP"/>
</dbReference>
<evidence type="ECO:0000313" key="17">
    <source>
        <dbReference type="RefSeq" id="XP_030041604.1"/>
    </source>
</evidence>
<evidence type="ECO:0000313" key="18">
    <source>
        <dbReference type="RefSeq" id="XP_030041605.1"/>
    </source>
</evidence>
<dbReference type="SUPFAM" id="SSF56784">
    <property type="entry name" value="HAD-like"/>
    <property type="match status" value="1"/>
</dbReference>
<dbReference type="UniPathway" id="UPA00135">
    <property type="reaction ID" value="UER00198"/>
</dbReference>
<name>A0A6P7WTR4_9AMPH</name>
<evidence type="ECO:0000256" key="13">
    <source>
        <dbReference type="ARBA" id="ARBA00047405"/>
    </source>
</evidence>
<protein>
    <recommendedName>
        <fullName evidence="5">Phosphoserine phosphatase</fullName>
        <ecNumber evidence="4">3.1.3.3</ecNumber>
    </recommendedName>
    <alternativeName>
        <fullName evidence="11">O-phosphoserine phosphohydrolase</fullName>
    </alternativeName>
</protein>
<comment type="catalytic activity">
    <reaction evidence="14">
        <text>O-phospho-L-serine + H2O = L-serine + phosphate</text>
        <dbReference type="Rhea" id="RHEA:21208"/>
        <dbReference type="ChEBI" id="CHEBI:15377"/>
        <dbReference type="ChEBI" id="CHEBI:33384"/>
        <dbReference type="ChEBI" id="CHEBI:43474"/>
        <dbReference type="ChEBI" id="CHEBI:57524"/>
        <dbReference type="EC" id="3.1.3.3"/>
    </reaction>
    <physiologicalReaction direction="left-to-right" evidence="14">
        <dbReference type="Rhea" id="RHEA:21209"/>
    </physiologicalReaction>
</comment>
<comment type="pathway">
    <text evidence="2">Amino-acid biosynthesis; L-serine biosynthesis; L-serine from 3-phospho-D-glycerate: step 3/3.</text>
</comment>
<keyword evidence="6" id="KW-0028">Amino-acid biosynthesis</keyword>
<dbReference type="GO" id="GO:0036424">
    <property type="term" value="F:L-phosphoserine phosphatase activity"/>
    <property type="evidence" value="ECO:0007669"/>
    <property type="project" value="InterPro"/>
</dbReference>
<comment type="similarity">
    <text evidence="3">Belongs to the HAD-like hydrolase superfamily. SerB family.</text>
</comment>
<organism evidence="16 18">
    <name type="scientific">Microcaecilia unicolor</name>
    <dbReference type="NCBI Taxonomy" id="1415580"/>
    <lineage>
        <taxon>Eukaryota</taxon>
        <taxon>Metazoa</taxon>
        <taxon>Chordata</taxon>
        <taxon>Craniata</taxon>
        <taxon>Vertebrata</taxon>
        <taxon>Euteleostomi</taxon>
        <taxon>Amphibia</taxon>
        <taxon>Gymnophiona</taxon>
        <taxon>Siphonopidae</taxon>
        <taxon>Microcaecilia</taxon>
    </lineage>
</organism>
<dbReference type="InterPro" id="IPR050582">
    <property type="entry name" value="HAD-like_SerB"/>
</dbReference>
<dbReference type="Pfam" id="PF00702">
    <property type="entry name" value="Hydrolase"/>
    <property type="match status" value="1"/>
</dbReference>
<evidence type="ECO:0000256" key="6">
    <source>
        <dbReference type="ARBA" id="ARBA00022605"/>
    </source>
</evidence>
<dbReference type="CDD" id="cd04309">
    <property type="entry name" value="HAD_PSP_eu"/>
    <property type="match status" value="1"/>
</dbReference>
<dbReference type="EC" id="3.1.3.3" evidence="4"/>
<dbReference type="PANTHER" id="PTHR43344">
    <property type="entry name" value="PHOSPHOSERINE PHOSPHATASE"/>
    <property type="match status" value="1"/>
</dbReference>
<gene>
    <name evidence="17 18" type="primary">PSPH</name>
</gene>
<dbReference type="InterPro" id="IPR023214">
    <property type="entry name" value="HAD_sf"/>
</dbReference>
<comment type="cofactor">
    <cofactor evidence="1">
        <name>Mg(2+)</name>
        <dbReference type="ChEBI" id="CHEBI:18420"/>
    </cofactor>
</comment>
<comment type="catalytic activity">
    <reaction evidence="13">
        <text>O-phospho-D-serine + H2O = D-serine + phosphate</text>
        <dbReference type="Rhea" id="RHEA:24873"/>
        <dbReference type="ChEBI" id="CHEBI:15377"/>
        <dbReference type="ChEBI" id="CHEBI:35247"/>
        <dbReference type="ChEBI" id="CHEBI:43474"/>
        <dbReference type="ChEBI" id="CHEBI:58680"/>
        <dbReference type="EC" id="3.1.3.3"/>
    </reaction>
    <physiologicalReaction direction="left-to-right" evidence="13">
        <dbReference type="Rhea" id="RHEA:24874"/>
    </physiologicalReaction>
</comment>
<evidence type="ECO:0000256" key="9">
    <source>
        <dbReference type="ARBA" id="ARBA00022842"/>
    </source>
</evidence>
<evidence type="ECO:0000256" key="10">
    <source>
        <dbReference type="ARBA" id="ARBA00023299"/>
    </source>
</evidence>
<evidence type="ECO:0000256" key="11">
    <source>
        <dbReference type="ARBA" id="ARBA00031693"/>
    </source>
</evidence>
<dbReference type="FunFam" id="1.10.150.210:FF:000002">
    <property type="entry name" value="Phosphoserine phosphatase"/>
    <property type="match status" value="1"/>
</dbReference>
<reference evidence="17 18" key="1">
    <citation type="submission" date="2025-04" db="UniProtKB">
        <authorList>
            <consortium name="RefSeq"/>
        </authorList>
    </citation>
    <scope>IDENTIFICATION</scope>
</reference>
<accession>A0A6P7WTR4</accession>
<dbReference type="GO" id="GO:0006564">
    <property type="term" value="P:L-serine biosynthetic process"/>
    <property type="evidence" value="ECO:0007669"/>
    <property type="project" value="UniProtKB-KW"/>
</dbReference>
<keyword evidence="7" id="KW-0479">Metal-binding</keyword>
<proteinExistence type="inferred from homology"/>
<evidence type="ECO:0000256" key="12">
    <source>
        <dbReference type="ARBA" id="ARBA00045329"/>
    </source>
</evidence>
<dbReference type="NCBIfam" id="TIGR01488">
    <property type="entry name" value="HAD-SF-IB"/>
    <property type="match status" value="1"/>
</dbReference>
<dbReference type="FunFam" id="3.40.50.1000:FF:000114">
    <property type="entry name" value="Phosphoserine phosphatase, chloroplastic"/>
    <property type="match status" value="1"/>
</dbReference>
<evidence type="ECO:0000256" key="1">
    <source>
        <dbReference type="ARBA" id="ARBA00001946"/>
    </source>
</evidence>
<dbReference type="RefSeq" id="XP_030041604.1">
    <property type="nucleotide sequence ID" value="XM_030185744.1"/>
</dbReference>
<dbReference type="PANTHER" id="PTHR43344:SF2">
    <property type="entry name" value="PHOSPHOSERINE PHOSPHATASE"/>
    <property type="match status" value="1"/>
</dbReference>
<feature type="active site" description="Proton donor" evidence="15">
    <location>
        <position position="30"/>
    </location>
</feature>
<keyword evidence="8" id="KW-0378">Hydrolase</keyword>
<dbReference type="Gene3D" id="3.40.50.1000">
    <property type="entry name" value="HAD superfamily/HAD-like"/>
    <property type="match status" value="1"/>
</dbReference>
<keyword evidence="10" id="KW-0718">Serine biosynthesis</keyword>
<dbReference type="GeneID" id="115456572"/>